<dbReference type="AlphaFoldDB" id="A0A8C5T1Z1"/>
<evidence type="ECO:0000313" key="2">
    <source>
        <dbReference type="Proteomes" id="UP000694560"/>
    </source>
</evidence>
<keyword evidence="2" id="KW-1185">Reference proteome</keyword>
<evidence type="ECO:0000313" key="1">
    <source>
        <dbReference type="Ensembl" id="ENSMCSP00000001017.1"/>
    </source>
</evidence>
<reference evidence="1" key="1">
    <citation type="submission" date="2025-08" db="UniProtKB">
        <authorList>
            <consortium name="Ensembl"/>
        </authorList>
    </citation>
    <scope>IDENTIFICATION</scope>
</reference>
<accession>A0A8C5T1Z1</accession>
<reference evidence="1" key="2">
    <citation type="submission" date="2025-09" db="UniProtKB">
        <authorList>
            <consortium name="Ensembl"/>
        </authorList>
    </citation>
    <scope>IDENTIFICATION</scope>
</reference>
<organism evidence="1 2">
    <name type="scientific">Malurus cyaneus samueli</name>
    <dbReference type="NCBI Taxonomy" id="2593467"/>
    <lineage>
        <taxon>Eukaryota</taxon>
        <taxon>Metazoa</taxon>
        <taxon>Chordata</taxon>
        <taxon>Craniata</taxon>
        <taxon>Vertebrata</taxon>
        <taxon>Euteleostomi</taxon>
        <taxon>Archelosauria</taxon>
        <taxon>Archosauria</taxon>
        <taxon>Dinosauria</taxon>
        <taxon>Saurischia</taxon>
        <taxon>Theropoda</taxon>
        <taxon>Coelurosauria</taxon>
        <taxon>Aves</taxon>
        <taxon>Neognathae</taxon>
        <taxon>Neoaves</taxon>
        <taxon>Telluraves</taxon>
        <taxon>Australaves</taxon>
        <taxon>Passeriformes</taxon>
        <taxon>Meliphagoidea</taxon>
        <taxon>Maluridae</taxon>
        <taxon>Malurus</taxon>
    </lineage>
</organism>
<sequence>MFQVLISFKICKKFFCRNQVTNFCLIPKCSCPRRLFQVCTTSLCWGCQFQRCFGCSYSLSSQGLPRGGAHVSRMAFPTPACCFQLGQLHYPLFFFLLETNKLLNKKELKAVRAVCVEHKLTMKGSCFTA</sequence>
<dbReference type="Proteomes" id="UP000694560">
    <property type="component" value="Unplaced"/>
</dbReference>
<proteinExistence type="predicted"/>
<protein>
    <submittedName>
        <fullName evidence="1">Uncharacterized protein</fullName>
    </submittedName>
</protein>
<dbReference type="Ensembl" id="ENSMCST00000001042.1">
    <property type="protein sequence ID" value="ENSMCSP00000001017.1"/>
    <property type="gene ID" value="ENSMCSG00000000764.1"/>
</dbReference>
<name>A0A8C5T1Z1_9PASS</name>